<feature type="region of interest" description="Disordered" evidence="1">
    <location>
        <begin position="49"/>
        <end position="89"/>
    </location>
</feature>
<reference evidence="2" key="1">
    <citation type="submission" date="2023-03" db="EMBL/GenBank/DDBJ databases">
        <authorList>
            <person name="Steffen K."/>
            <person name="Cardenas P."/>
        </authorList>
    </citation>
    <scope>NUCLEOTIDE SEQUENCE</scope>
</reference>
<sequence>MSVQEVVAGSEIRGGGFAKRKKEGRIISSSIDRLKSQTLRAHLQYPGFYEEEKNKKKHSTHSSSYGGLHVPLSKTAETPTVETSVNTLD</sequence>
<evidence type="ECO:0000256" key="1">
    <source>
        <dbReference type="SAM" id="MobiDB-lite"/>
    </source>
</evidence>
<evidence type="ECO:0000313" key="3">
    <source>
        <dbReference type="Proteomes" id="UP001174909"/>
    </source>
</evidence>
<accession>A0AA35U1P9</accession>
<feature type="compositionally biased region" description="Polar residues" evidence="1">
    <location>
        <begin position="75"/>
        <end position="89"/>
    </location>
</feature>
<feature type="region of interest" description="Disordered" evidence="1">
    <location>
        <begin position="1"/>
        <end position="23"/>
    </location>
</feature>
<evidence type="ECO:0000313" key="2">
    <source>
        <dbReference type="EMBL" id="CAI8058545.1"/>
    </source>
</evidence>
<keyword evidence="3" id="KW-1185">Reference proteome</keyword>
<comment type="caution">
    <text evidence="2">The sequence shown here is derived from an EMBL/GenBank/DDBJ whole genome shotgun (WGS) entry which is preliminary data.</text>
</comment>
<gene>
    <name evidence="2" type="ORF">GBAR_LOCUS31833</name>
</gene>
<dbReference type="Proteomes" id="UP001174909">
    <property type="component" value="Unassembled WGS sequence"/>
</dbReference>
<proteinExistence type="predicted"/>
<protein>
    <submittedName>
        <fullName evidence="2">Uncharacterized protein</fullName>
    </submittedName>
</protein>
<dbReference type="AlphaFoldDB" id="A0AA35U1P9"/>
<organism evidence="2 3">
    <name type="scientific">Geodia barretti</name>
    <name type="common">Barrett's horny sponge</name>
    <dbReference type="NCBI Taxonomy" id="519541"/>
    <lineage>
        <taxon>Eukaryota</taxon>
        <taxon>Metazoa</taxon>
        <taxon>Porifera</taxon>
        <taxon>Demospongiae</taxon>
        <taxon>Heteroscleromorpha</taxon>
        <taxon>Tetractinellida</taxon>
        <taxon>Astrophorina</taxon>
        <taxon>Geodiidae</taxon>
        <taxon>Geodia</taxon>
    </lineage>
</organism>
<dbReference type="EMBL" id="CASHTH010004529">
    <property type="protein sequence ID" value="CAI8058545.1"/>
    <property type="molecule type" value="Genomic_DNA"/>
</dbReference>
<name>A0AA35U1P9_GEOBA</name>